<evidence type="ECO:0000313" key="2">
    <source>
        <dbReference type="Proteomes" id="UP000479000"/>
    </source>
</evidence>
<sequence>MFPRFVTKLSFCSRTSSMNADSTYRSMIASGTSGLRLLKTSSNGSKCSKRS</sequence>
<feature type="non-terminal residue" evidence="1">
    <location>
        <position position="51"/>
    </location>
</feature>
<name>A0A6H5GKE4_9HEMI</name>
<dbReference type="AlphaFoldDB" id="A0A6H5GKE4"/>
<proteinExistence type="predicted"/>
<accession>A0A6H5GKE4</accession>
<dbReference type="Proteomes" id="UP000479000">
    <property type="component" value="Unassembled WGS sequence"/>
</dbReference>
<dbReference type="EMBL" id="CADCXU010013507">
    <property type="protein sequence ID" value="CAB0003485.1"/>
    <property type="molecule type" value="Genomic_DNA"/>
</dbReference>
<reference evidence="1 2" key="1">
    <citation type="submission" date="2020-02" db="EMBL/GenBank/DDBJ databases">
        <authorList>
            <person name="Ferguson B K."/>
        </authorList>
    </citation>
    <scope>NUCLEOTIDE SEQUENCE [LARGE SCALE GENOMIC DNA]</scope>
</reference>
<gene>
    <name evidence="1" type="ORF">NTEN_LOCUS9012</name>
</gene>
<keyword evidence="2" id="KW-1185">Reference proteome</keyword>
<evidence type="ECO:0000313" key="1">
    <source>
        <dbReference type="EMBL" id="CAB0003485.1"/>
    </source>
</evidence>
<organism evidence="1 2">
    <name type="scientific">Nesidiocoris tenuis</name>
    <dbReference type="NCBI Taxonomy" id="355587"/>
    <lineage>
        <taxon>Eukaryota</taxon>
        <taxon>Metazoa</taxon>
        <taxon>Ecdysozoa</taxon>
        <taxon>Arthropoda</taxon>
        <taxon>Hexapoda</taxon>
        <taxon>Insecta</taxon>
        <taxon>Pterygota</taxon>
        <taxon>Neoptera</taxon>
        <taxon>Paraneoptera</taxon>
        <taxon>Hemiptera</taxon>
        <taxon>Heteroptera</taxon>
        <taxon>Panheteroptera</taxon>
        <taxon>Cimicomorpha</taxon>
        <taxon>Miridae</taxon>
        <taxon>Dicyphina</taxon>
        <taxon>Nesidiocoris</taxon>
    </lineage>
</organism>
<protein>
    <submittedName>
        <fullName evidence="1">Uncharacterized protein</fullName>
    </submittedName>
</protein>